<sequence>MSKILLLNASPYGDRSRGHALAMEVCSTLLARDPATSLIERDLGPMSHQPIIRDYADAIIGRQDHGVPAFTLSESLIRELEDSDHLIITTPMHNFTVPAALKLWIDYVLRHGRTFGNRDGVKFGLLQDRPTLVIVTSGGAVAQPGALQPDHLTDYLRDVLATLGISNVRFVYIEGPADEAMTAARRVIQGDPVFR</sequence>
<gene>
    <name evidence="6" type="primary">azoR</name>
    <name evidence="8" type="ORF">EOD43_15285</name>
</gene>
<keyword evidence="9" id="KW-1185">Reference proteome</keyword>
<organism evidence="8 9">
    <name type="scientific">Sphingomonas crocodyli</name>
    <dbReference type="NCBI Taxonomy" id="1979270"/>
    <lineage>
        <taxon>Bacteria</taxon>
        <taxon>Pseudomonadati</taxon>
        <taxon>Pseudomonadota</taxon>
        <taxon>Alphaproteobacteria</taxon>
        <taxon>Sphingomonadales</taxon>
        <taxon>Sphingomonadaceae</taxon>
        <taxon>Sphingomonas</taxon>
    </lineage>
</organism>
<dbReference type="PANTHER" id="PTHR43741">
    <property type="entry name" value="FMN-DEPENDENT NADH-AZOREDUCTASE 1"/>
    <property type="match status" value="1"/>
</dbReference>
<dbReference type="EMBL" id="SACN01000002">
    <property type="protein sequence ID" value="RVT91323.1"/>
    <property type="molecule type" value="Genomic_DNA"/>
</dbReference>
<comment type="caution">
    <text evidence="6">Lacks conserved residue(s) required for the propagation of feature annotation.</text>
</comment>
<dbReference type="GO" id="GO:0009055">
    <property type="term" value="F:electron transfer activity"/>
    <property type="evidence" value="ECO:0007669"/>
    <property type="project" value="UniProtKB-UniRule"/>
</dbReference>
<dbReference type="GO" id="GO:0016655">
    <property type="term" value="F:oxidoreductase activity, acting on NAD(P)H, quinone or similar compound as acceptor"/>
    <property type="evidence" value="ECO:0007669"/>
    <property type="project" value="InterPro"/>
</dbReference>
<dbReference type="GO" id="GO:0010181">
    <property type="term" value="F:FMN binding"/>
    <property type="evidence" value="ECO:0007669"/>
    <property type="project" value="UniProtKB-UniRule"/>
</dbReference>
<evidence type="ECO:0000313" key="8">
    <source>
        <dbReference type="EMBL" id="RVT91323.1"/>
    </source>
</evidence>
<feature type="domain" description="Flavodoxin-like fold" evidence="7">
    <location>
        <begin position="2"/>
        <end position="185"/>
    </location>
</feature>
<keyword evidence="3 6" id="KW-0560">Oxidoreductase</keyword>
<dbReference type="AlphaFoldDB" id="A0A437M1A7"/>
<accession>A0A437M1A7</accession>
<evidence type="ECO:0000256" key="1">
    <source>
        <dbReference type="ARBA" id="ARBA00022630"/>
    </source>
</evidence>
<dbReference type="InterPro" id="IPR050104">
    <property type="entry name" value="FMN-dep_NADH:Q_OxRdtase_AzoR1"/>
</dbReference>
<dbReference type="InterPro" id="IPR023048">
    <property type="entry name" value="NADH:quinone_OxRdtase_FMN_depd"/>
</dbReference>
<dbReference type="OrthoDB" id="9787136at2"/>
<keyword evidence="1 6" id="KW-0285">Flavoprotein</keyword>
<dbReference type="SUPFAM" id="SSF52218">
    <property type="entry name" value="Flavoproteins"/>
    <property type="match status" value="1"/>
</dbReference>
<dbReference type="Pfam" id="PF02525">
    <property type="entry name" value="Flavodoxin_2"/>
    <property type="match status" value="1"/>
</dbReference>
<comment type="catalytic activity">
    <reaction evidence="6">
        <text>2 a quinone + NADH + H(+) = 2 a 1,4-benzosemiquinone + NAD(+)</text>
        <dbReference type="Rhea" id="RHEA:65952"/>
        <dbReference type="ChEBI" id="CHEBI:15378"/>
        <dbReference type="ChEBI" id="CHEBI:57540"/>
        <dbReference type="ChEBI" id="CHEBI:57945"/>
        <dbReference type="ChEBI" id="CHEBI:132124"/>
        <dbReference type="ChEBI" id="CHEBI:134225"/>
    </reaction>
</comment>
<dbReference type="PANTHER" id="PTHR43741:SF4">
    <property type="entry name" value="FMN-DEPENDENT NADH:QUINONE OXIDOREDUCTASE"/>
    <property type="match status" value="1"/>
</dbReference>
<evidence type="ECO:0000259" key="7">
    <source>
        <dbReference type="Pfam" id="PF02525"/>
    </source>
</evidence>
<dbReference type="HAMAP" id="MF_01216">
    <property type="entry name" value="Azoreductase_type1"/>
    <property type="match status" value="1"/>
</dbReference>
<dbReference type="EC" id="1.6.5.-" evidence="6"/>
<dbReference type="Gene3D" id="3.40.50.360">
    <property type="match status" value="1"/>
</dbReference>
<comment type="function">
    <text evidence="6">Also exhibits azoreductase activity. Catalyzes the reductive cleavage of the azo bond in aromatic azo compounds to the corresponding amines.</text>
</comment>
<name>A0A437M1A7_9SPHN</name>
<dbReference type="InterPro" id="IPR029039">
    <property type="entry name" value="Flavoprotein-like_sf"/>
</dbReference>
<dbReference type="EC" id="1.7.1.17" evidence="6"/>
<feature type="binding site" evidence="6">
    <location>
        <begin position="136"/>
        <end position="139"/>
    </location>
    <ligand>
        <name>FMN</name>
        <dbReference type="ChEBI" id="CHEBI:58210"/>
    </ligand>
</feature>
<evidence type="ECO:0000256" key="6">
    <source>
        <dbReference type="HAMAP-Rule" id="MF_01216"/>
    </source>
</evidence>
<evidence type="ECO:0000256" key="4">
    <source>
        <dbReference type="ARBA" id="ARBA00023027"/>
    </source>
</evidence>
<keyword evidence="2 6" id="KW-0288">FMN</keyword>
<comment type="catalytic activity">
    <reaction evidence="5">
        <text>N,N-dimethyl-1,4-phenylenediamine + anthranilate + 2 NAD(+) = 2-(4-dimethylaminophenyl)diazenylbenzoate + 2 NADH + 2 H(+)</text>
        <dbReference type="Rhea" id="RHEA:55872"/>
        <dbReference type="ChEBI" id="CHEBI:15378"/>
        <dbReference type="ChEBI" id="CHEBI:15783"/>
        <dbReference type="ChEBI" id="CHEBI:16567"/>
        <dbReference type="ChEBI" id="CHEBI:57540"/>
        <dbReference type="ChEBI" id="CHEBI:57945"/>
        <dbReference type="ChEBI" id="CHEBI:71579"/>
        <dbReference type="EC" id="1.7.1.17"/>
    </reaction>
    <physiologicalReaction direction="right-to-left" evidence="5">
        <dbReference type="Rhea" id="RHEA:55874"/>
    </physiologicalReaction>
</comment>
<reference evidence="8 9" key="1">
    <citation type="submission" date="2019-01" db="EMBL/GenBank/DDBJ databases">
        <authorList>
            <person name="Chen W.-M."/>
        </authorList>
    </citation>
    <scope>NUCLEOTIDE SEQUENCE [LARGE SCALE GENOMIC DNA]</scope>
    <source>
        <strain evidence="8 9">CCP-7</strain>
    </source>
</reference>
<proteinExistence type="inferred from homology"/>
<dbReference type="RefSeq" id="WP_127745335.1">
    <property type="nucleotide sequence ID" value="NZ_SACN01000002.1"/>
</dbReference>
<comment type="caution">
    <text evidence="8">The sequence shown here is derived from an EMBL/GenBank/DDBJ whole genome shotgun (WGS) entry which is preliminary data.</text>
</comment>
<evidence type="ECO:0000256" key="5">
    <source>
        <dbReference type="ARBA" id="ARBA00048542"/>
    </source>
</evidence>
<dbReference type="GO" id="GO:0016652">
    <property type="term" value="F:oxidoreductase activity, acting on NAD(P)H as acceptor"/>
    <property type="evidence" value="ECO:0007669"/>
    <property type="project" value="UniProtKB-UniRule"/>
</dbReference>
<evidence type="ECO:0000256" key="3">
    <source>
        <dbReference type="ARBA" id="ARBA00023002"/>
    </source>
</evidence>
<evidence type="ECO:0000256" key="2">
    <source>
        <dbReference type="ARBA" id="ARBA00022643"/>
    </source>
</evidence>
<feature type="binding site" evidence="6">
    <location>
        <position position="10"/>
    </location>
    <ligand>
        <name>FMN</name>
        <dbReference type="ChEBI" id="CHEBI:58210"/>
    </ligand>
</feature>
<keyword evidence="4 6" id="KW-0520">NAD</keyword>
<dbReference type="InterPro" id="IPR003680">
    <property type="entry name" value="Flavodoxin_fold"/>
</dbReference>
<evidence type="ECO:0000313" key="9">
    <source>
        <dbReference type="Proteomes" id="UP000282971"/>
    </source>
</evidence>
<comment type="function">
    <text evidence="6">Quinone reductase that provides resistance to thiol-specific stress caused by electrophilic quinones.</text>
</comment>
<comment type="similarity">
    <text evidence="6">Belongs to the azoreductase type 1 family.</text>
</comment>
<comment type="subunit">
    <text evidence="6">Homodimer.</text>
</comment>
<protein>
    <recommendedName>
        <fullName evidence="6">FMN dependent NADH:quinone oxidoreductase</fullName>
        <ecNumber evidence="6">1.6.5.-</ecNumber>
    </recommendedName>
    <alternativeName>
        <fullName evidence="6">Azo-dye reductase</fullName>
    </alternativeName>
    <alternativeName>
        <fullName evidence="6">FMN-dependent NADH-azo compound oxidoreductase</fullName>
    </alternativeName>
    <alternativeName>
        <fullName evidence="6">FMN-dependent NADH-azoreductase</fullName>
        <ecNumber evidence="6">1.7.1.17</ecNumber>
    </alternativeName>
</protein>
<comment type="cofactor">
    <cofactor evidence="6">
        <name>FMN</name>
        <dbReference type="ChEBI" id="CHEBI:58210"/>
    </cofactor>
    <text evidence="6">Binds 1 FMN per subunit.</text>
</comment>
<dbReference type="Proteomes" id="UP000282971">
    <property type="component" value="Unassembled WGS sequence"/>
</dbReference>